<protein>
    <recommendedName>
        <fullName evidence="2">Antitoxin</fullName>
    </recommendedName>
</protein>
<reference evidence="3 4" key="1">
    <citation type="submission" date="2017-02" db="EMBL/GenBank/DDBJ databases">
        <authorList>
            <person name="Peterson S.W."/>
        </authorList>
    </citation>
    <scope>NUCLEOTIDE SEQUENCE [LARGE SCALE GENOMIC DNA]</scope>
    <source>
        <strain evidence="3 4">DSM 22335</strain>
    </source>
</reference>
<dbReference type="OrthoDB" id="1524837at2"/>
<dbReference type="AlphaFoldDB" id="A0A1T4JRS5"/>
<gene>
    <name evidence="3" type="ORF">SAMN04488132_101116</name>
</gene>
<dbReference type="Pfam" id="PF02604">
    <property type="entry name" value="PhdYeFM_antitox"/>
    <property type="match status" value="1"/>
</dbReference>
<dbReference type="SUPFAM" id="SSF143120">
    <property type="entry name" value="YefM-like"/>
    <property type="match status" value="1"/>
</dbReference>
<name>A0A1T4JRS5_9BACT</name>
<organism evidence="3 4">
    <name type="scientific">Sediminibacterium ginsengisoli</name>
    <dbReference type="NCBI Taxonomy" id="413434"/>
    <lineage>
        <taxon>Bacteria</taxon>
        <taxon>Pseudomonadati</taxon>
        <taxon>Bacteroidota</taxon>
        <taxon>Chitinophagia</taxon>
        <taxon>Chitinophagales</taxon>
        <taxon>Chitinophagaceae</taxon>
        <taxon>Sediminibacterium</taxon>
    </lineage>
</organism>
<dbReference type="EMBL" id="FUWH01000001">
    <property type="protein sequence ID" value="SJZ32815.1"/>
    <property type="molecule type" value="Genomic_DNA"/>
</dbReference>
<dbReference type="Proteomes" id="UP000190888">
    <property type="component" value="Unassembled WGS sequence"/>
</dbReference>
<comment type="similarity">
    <text evidence="1 2">Belongs to the phD/YefM antitoxin family.</text>
</comment>
<dbReference type="RefSeq" id="WP_078829475.1">
    <property type="nucleotide sequence ID" value="NZ_FUWH01000001.1"/>
</dbReference>
<evidence type="ECO:0000313" key="4">
    <source>
        <dbReference type="Proteomes" id="UP000190888"/>
    </source>
</evidence>
<proteinExistence type="inferred from homology"/>
<dbReference type="Gene3D" id="3.40.1620.10">
    <property type="entry name" value="YefM-like domain"/>
    <property type="match status" value="1"/>
</dbReference>
<evidence type="ECO:0000256" key="2">
    <source>
        <dbReference type="RuleBase" id="RU362080"/>
    </source>
</evidence>
<sequence>MKVVNYSDLRQNLAHNLNAVNNDREIVVVSRTKGKTVVVMDLEECNAIQETLHLTASHANRSRLEAAIDEMNQNGGNLRQLLED</sequence>
<dbReference type="STRING" id="413434.SAMN04488132_101116"/>
<dbReference type="InterPro" id="IPR006442">
    <property type="entry name" value="Antitoxin_Phd/YefM"/>
</dbReference>
<keyword evidence="4" id="KW-1185">Reference proteome</keyword>
<dbReference type="NCBIfam" id="TIGR01552">
    <property type="entry name" value="phd_fam"/>
    <property type="match status" value="1"/>
</dbReference>
<dbReference type="InterPro" id="IPR051405">
    <property type="entry name" value="phD/YefM_antitoxin"/>
</dbReference>
<dbReference type="InterPro" id="IPR036165">
    <property type="entry name" value="YefM-like_sf"/>
</dbReference>
<evidence type="ECO:0000313" key="3">
    <source>
        <dbReference type="EMBL" id="SJZ32815.1"/>
    </source>
</evidence>
<dbReference type="PANTHER" id="PTHR33713">
    <property type="entry name" value="ANTITOXIN YAFN-RELATED"/>
    <property type="match status" value="1"/>
</dbReference>
<evidence type="ECO:0000256" key="1">
    <source>
        <dbReference type="ARBA" id="ARBA00009981"/>
    </source>
</evidence>
<dbReference type="PANTHER" id="PTHR33713:SF6">
    <property type="entry name" value="ANTITOXIN YEFM"/>
    <property type="match status" value="1"/>
</dbReference>
<comment type="function">
    <text evidence="2">Antitoxin component of a type II toxin-antitoxin (TA) system.</text>
</comment>
<accession>A0A1T4JRS5</accession>
<dbReference type="Gene3D" id="1.10.1220.170">
    <property type="match status" value="1"/>
</dbReference>